<keyword evidence="2" id="KW-1185">Reference proteome</keyword>
<comment type="caution">
    <text evidence="1">The sequence shown here is derived from an EMBL/GenBank/DDBJ whole genome shotgun (WGS) entry which is preliminary data.</text>
</comment>
<name>A0ABR2F8W0_9ROSI</name>
<dbReference type="Proteomes" id="UP001472677">
    <property type="component" value="Unassembled WGS sequence"/>
</dbReference>
<accession>A0ABR2F8W0</accession>
<protein>
    <submittedName>
        <fullName evidence="1">Uncharacterized protein</fullName>
    </submittedName>
</protein>
<evidence type="ECO:0000313" key="2">
    <source>
        <dbReference type="Proteomes" id="UP001472677"/>
    </source>
</evidence>
<sequence length="82" mass="8723">MGFDGRLKKPLTDTLRPIIPDNACILCITAYAGSELADAYSSDSVIASSPKKSSRPVGLLPPRSIALSGFRPLLKIPHCCLP</sequence>
<dbReference type="EMBL" id="JBBPBM010000007">
    <property type="protein sequence ID" value="KAK8574738.1"/>
    <property type="molecule type" value="Genomic_DNA"/>
</dbReference>
<gene>
    <name evidence="1" type="ORF">V6N12_062422</name>
</gene>
<reference evidence="1 2" key="1">
    <citation type="journal article" date="2024" name="G3 (Bethesda)">
        <title>Genome assembly of Hibiscus sabdariffa L. provides insights into metabolisms of medicinal natural products.</title>
        <authorList>
            <person name="Kim T."/>
        </authorList>
    </citation>
    <scope>NUCLEOTIDE SEQUENCE [LARGE SCALE GENOMIC DNA]</scope>
    <source>
        <strain evidence="1">TK-2024</strain>
        <tissue evidence="1">Old leaves</tissue>
    </source>
</reference>
<evidence type="ECO:0000313" key="1">
    <source>
        <dbReference type="EMBL" id="KAK8574738.1"/>
    </source>
</evidence>
<organism evidence="1 2">
    <name type="scientific">Hibiscus sabdariffa</name>
    <name type="common">roselle</name>
    <dbReference type="NCBI Taxonomy" id="183260"/>
    <lineage>
        <taxon>Eukaryota</taxon>
        <taxon>Viridiplantae</taxon>
        <taxon>Streptophyta</taxon>
        <taxon>Embryophyta</taxon>
        <taxon>Tracheophyta</taxon>
        <taxon>Spermatophyta</taxon>
        <taxon>Magnoliopsida</taxon>
        <taxon>eudicotyledons</taxon>
        <taxon>Gunneridae</taxon>
        <taxon>Pentapetalae</taxon>
        <taxon>rosids</taxon>
        <taxon>malvids</taxon>
        <taxon>Malvales</taxon>
        <taxon>Malvaceae</taxon>
        <taxon>Malvoideae</taxon>
        <taxon>Hibiscus</taxon>
    </lineage>
</organism>
<proteinExistence type="predicted"/>